<evidence type="ECO:0000256" key="8">
    <source>
        <dbReference type="ARBA" id="ARBA00023012"/>
    </source>
</evidence>
<organism evidence="17 18">
    <name type="scientific">Segatella hominis</name>
    <dbReference type="NCBI Taxonomy" id="2518605"/>
    <lineage>
        <taxon>Bacteria</taxon>
        <taxon>Pseudomonadati</taxon>
        <taxon>Bacteroidota</taxon>
        <taxon>Bacteroidia</taxon>
        <taxon>Bacteroidales</taxon>
        <taxon>Prevotellaceae</taxon>
        <taxon>Segatella</taxon>
    </lineage>
</organism>
<dbReference type="Gene3D" id="1.10.10.60">
    <property type="entry name" value="Homeodomain-like"/>
    <property type="match status" value="1"/>
</dbReference>
<dbReference type="PROSITE" id="PS01124">
    <property type="entry name" value="HTH_ARAC_FAMILY_2"/>
    <property type="match status" value="1"/>
</dbReference>
<evidence type="ECO:0000313" key="18">
    <source>
        <dbReference type="Proteomes" id="UP000297872"/>
    </source>
</evidence>
<evidence type="ECO:0000259" key="15">
    <source>
        <dbReference type="PROSITE" id="PS50109"/>
    </source>
</evidence>
<feature type="domain" description="HTH araC/xylS-type" evidence="14">
    <location>
        <begin position="1183"/>
        <end position="1281"/>
    </location>
</feature>
<dbReference type="InterPro" id="IPR013783">
    <property type="entry name" value="Ig-like_fold"/>
</dbReference>
<evidence type="ECO:0000256" key="1">
    <source>
        <dbReference type="ARBA" id="ARBA00000085"/>
    </source>
</evidence>
<dbReference type="InterPro" id="IPR004358">
    <property type="entry name" value="Sig_transdc_His_kin-like_C"/>
</dbReference>
<dbReference type="InterPro" id="IPR036097">
    <property type="entry name" value="HisK_dim/P_sf"/>
</dbReference>
<feature type="domain" description="Histidine kinase" evidence="15">
    <location>
        <begin position="772"/>
        <end position="991"/>
    </location>
</feature>
<dbReference type="GO" id="GO:0043565">
    <property type="term" value="F:sequence-specific DNA binding"/>
    <property type="evidence" value="ECO:0007669"/>
    <property type="project" value="InterPro"/>
</dbReference>
<comment type="caution">
    <text evidence="17">The sequence shown here is derived from an EMBL/GenBank/DDBJ whole genome shotgun (WGS) entry which is preliminary data.</text>
</comment>
<keyword evidence="3 11" id="KW-0597">Phosphoprotein</keyword>
<evidence type="ECO:0000259" key="16">
    <source>
        <dbReference type="PROSITE" id="PS50110"/>
    </source>
</evidence>
<evidence type="ECO:0000256" key="12">
    <source>
        <dbReference type="SAM" id="MobiDB-lite"/>
    </source>
</evidence>
<evidence type="ECO:0000256" key="11">
    <source>
        <dbReference type="PROSITE-ProRule" id="PRU00169"/>
    </source>
</evidence>
<evidence type="ECO:0000259" key="14">
    <source>
        <dbReference type="PROSITE" id="PS01124"/>
    </source>
</evidence>
<dbReference type="PRINTS" id="PR00344">
    <property type="entry name" value="BCTRLSENSOR"/>
</dbReference>
<dbReference type="EMBL" id="SGVY01000003">
    <property type="protein sequence ID" value="TFH84269.1"/>
    <property type="molecule type" value="Genomic_DNA"/>
</dbReference>
<accession>A0A4Y8VUI5</accession>
<dbReference type="Pfam" id="PF12833">
    <property type="entry name" value="HTH_18"/>
    <property type="match status" value="1"/>
</dbReference>
<dbReference type="InterPro" id="IPR011006">
    <property type="entry name" value="CheY-like_superfamily"/>
</dbReference>
<dbReference type="Gene3D" id="2.60.40.10">
    <property type="entry name" value="Immunoglobulins"/>
    <property type="match status" value="1"/>
</dbReference>
<dbReference type="Gene3D" id="3.40.50.2300">
    <property type="match status" value="1"/>
</dbReference>
<dbReference type="GO" id="GO:0003700">
    <property type="term" value="F:DNA-binding transcription factor activity"/>
    <property type="evidence" value="ECO:0007669"/>
    <property type="project" value="InterPro"/>
</dbReference>
<proteinExistence type="predicted"/>
<keyword evidence="6 17" id="KW-0418">Kinase</keyword>
<dbReference type="SUPFAM" id="SSF63829">
    <property type="entry name" value="Calcium-dependent phosphotriesterase"/>
    <property type="match status" value="1"/>
</dbReference>
<dbReference type="GO" id="GO:0000155">
    <property type="term" value="F:phosphorelay sensor kinase activity"/>
    <property type="evidence" value="ECO:0007669"/>
    <property type="project" value="InterPro"/>
</dbReference>
<feature type="domain" description="Response regulatory" evidence="16">
    <location>
        <begin position="1035"/>
        <end position="1151"/>
    </location>
</feature>
<keyword evidence="18" id="KW-1185">Reference proteome</keyword>
<evidence type="ECO:0000256" key="6">
    <source>
        <dbReference type="ARBA" id="ARBA00022777"/>
    </source>
</evidence>
<dbReference type="CDD" id="cd00082">
    <property type="entry name" value="HisKA"/>
    <property type="match status" value="1"/>
</dbReference>
<dbReference type="SMART" id="SM00448">
    <property type="entry name" value="REC"/>
    <property type="match status" value="1"/>
</dbReference>
<evidence type="ECO:0000256" key="5">
    <source>
        <dbReference type="ARBA" id="ARBA00022741"/>
    </source>
</evidence>
<dbReference type="InterPro" id="IPR015943">
    <property type="entry name" value="WD40/YVTN_repeat-like_dom_sf"/>
</dbReference>
<dbReference type="GeneID" id="302993952"/>
<dbReference type="InterPro" id="IPR005467">
    <property type="entry name" value="His_kinase_dom"/>
</dbReference>
<dbReference type="Pfam" id="PF00512">
    <property type="entry name" value="HisKA"/>
    <property type="match status" value="1"/>
</dbReference>
<keyword evidence="10" id="KW-0804">Transcription</keyword>
<evidence type="ECO:0000256" key="4">
    <source>
        <dbReference type="ARBA" id="ARBA00022679"/>
    </source>
</evidence>
<name>A0A4Y8VUI5_9BACT</name>
<dbReference type="Pfam" id="PF00072">
    <property type="entry name" value="Response_reg"/>
    <property type="match status" value="1"/>
</dbReference>
<dbReference type="SUPFAM" id="SSF46689">
    <property type="entry name" value="Homeodomain-like"/>
    <property type="match status" value="1"/>
</dbReference>
<dbReference type="PROSITE" id="PS50110">
    <property type="entry name" value="RESPONSE_REGULATORY"/>
    <property type="match status" value="1"/>
</dbReference>
<dbReference type="Pfam" id="PF02518">
    <property type="entry name" value="HATPase_c"/>
    <property type="match status" value="1"/>
</dbReference>
<dbReference type="InterPro" id="IPR009057">
    <property type="entry name" value="Homeodomain-like_sf"/>
</dbReference>
<dbReference type="InterPro" id="IPR001789">
    <property type="entry name" value="Sig_transdc_resp-reg_receiver"/>
</dbReference>
<protein>
    <recommendedName>
        <fullName evidence="2">histidine kinase</fullName>
        <ecNumber evidence="2">2.7.13.3</ecNumber>
    </recommendedName>
</protein>
<dbReference type="SUPFAM" id="SSF47384">
    <property type="entry name" value="Homodimeric domain of signal transducing histidine kinase"/>
    <property type="match status" value="1"/>
</dbReference>
<feature type="transmembrane region" description="Helical" evidence="13">
    <location>
        <begin position="725"/>
        <end position="744"/>
    </location>
</feature>
<feature type="compositionally biased region" description="Basic and acidic residues" evidence="12">
    <location>
        <begin position="997"/>
        <end position="1008"/>
    </location>
</feature>
<dbReference type="EC" id="2.7.13.3" evidence="2"/>
<dbReference type="OrthoDB" id="9797097at2"/>
<dbReference type="SUPFAM" id="SSF55874">
    <property type="entry name" value="ATPase domain of HSP90 chaperone/DNA topoisomerase II/histidine kinase"/>
    <property type="match status" value="1"/>
</dbReference>
<dbReference type="PROSITE" id="PS50109">
    <property type="entry name" value="HIS_KIN"/>
    <property type="match status" value="1"/>
</dbReference>
<feature type="modified residue" description="4-aspartylphosphate" evidence="11">
    <location>
        <position position="1084"/>
    </location>
</feature>
<dbReference type="InterPro" id="IPR011047">
    <property type="entry name" value="Quinoprotein_ADH-like_sf"/>
</dbReference>
<dbReference type="SMART" id="SM00387">
    <property type="entry name" value="HATPase_c"/>
    <property type="match status" value="1"/>
</dbReference>
<feature type="region of interest" description="Disordered" evidence="12">
    <location>
        <begin position="997"/>
        <end position="1017"/>
    </location>
</feature>
<keyword evidence="13" id="KW-0812">Transmembrane</keyword>
<dbReference type="InterPro" id="IPR036890">
    <property type="entry name" value="HATPase_C_sf"/>
</dbReference>
<keyword evidence="13" id="KW-1133">Transmembrane helix</keyword>
<dbReference type="Proteomes" id="UP000297872">
    <property type="component" value="Unassembled WGS sequence"/>
</dbReference>
<keyword evidence="5" id="KW-0547">Nucleotide-binding</keyword>
<dbReference type="InterPro" id="IPR003661">
    <property type="entry name" value="HisK_dim/P_dom"/>
</dbReference>
<evidence type="ECO:0000256" key="3">
    <source>
        <dbReference type="ARBA" id="ARBA00022553"/>
    </source>
</evidence>
<evidence type="ECO:0000256" key="7">
    <source>
        <dbReference type="ARBA" id="ARBA00022840"/>
    </source>
</evidence>
<dbReference type="FunFam" id="3.30.565.10:FF:000037">
    <property type="entry name" value="Hybrid sensor histidine kinase/response regulator"/>
    <property type="match status" value="1"/>
</dbReference>
<dbReference type="InterPro" id="IPR018060">
    <property type="entry name" value="HTH_AraC"/>
</dbReference>
<reference evidence="17 18" key="1">
    <citation type="submission" date="2019-02" db="EMBL/GenBank/DDBJ databases">
        <title>Draft Genome Sequence of the Prevotella sp. BCRC 81118, Isolated from Human Feces.</title>
        <authorList>
            <person name="Huang C.-H."/>
        </authorList>
    </citation>
    <scope>NUCLEOTIDE SEQUENCE [LARGE SCALE GENOMIC DNA]</scope>
    <source>
        <strain evidence="17 18">BCRC 81118</strain>
    </source>
</reference>
<dbReference type="SUPFAM" id="SSF52172">
    <property type="entry name" value="CheY-like"/>
    <property type="match status" value="1"/>
</dbReference>
<dbReference type="SUPFAM" id="SSF50998">
    <property type="entry name" value="Quinoprotein alcohol dehydrogenase-like"/>
    <property type="match status" value="1"/>
</dbReference>
<dbReference type="Gene3D" id="2.130.10.10">
    <property type="entry name" value="YVTN repeat-like/Quinoprotein amine dehydrogenase"/>
    <property type="match status" value="2"/>
</dbReference>
<sequence>MCVRTSSSLSFFDGCTFRSFPPVVSEMYPMDYVAALPTAYVDGQQRVWIKESGQMLVFDLTTERYVGDIRGLLASMGIKERIRNLFIDSAKDFWFVTVSGKVFHREGNSKGKAVAVRVRAKGLRDVVNWAGNHWFVYCDGKIMCWNAAMTKVLHSQLLWKGEMLARDFVQFSQNSEQLWVMWNHGVASWHSLTHQWQYRYVNDKDVAVTLCAASPKICYVGLRNAGLLALSADGNTMLQSEYEMMNGDVIRDGVQTIAYRDGNLMIGMANHGIFFYNSNMQRFPYVIYQQLGLSDGSVRLNDGKGGKPLAVTSHHVYQLLMPQMQLKPLPVSGTDFIRSMVDSRNRVWVGTFKQGFYMWDGLTTHHFMQGSIPQKDINYNIVREFQEDAHHRIWVSFHGGIGVLDENCRIHPLKDKHLEKYKVVNEFRIDKNDVIWAATSQGFFAYFLKDKKFLSPQNLVDDVEMQNLLSGPCKALLVDSQGWIWIGSLNGVFVLNPNSRKVFHYGLKNGMPNEMINGIIEDQFGNVWVTTANGLCRFSRLDEQNFRLAVFDEQNKLGDCSFNWMTTTHLAGGKLLFGSQNGFYVVDPSNIQNLKYSGHPVFTSLFVNEQEVLPGKELNGRVLLEKALSSTRRVVLRYDENFITVYFSGLNFDMPRHTYYKYRLKGVNADWVESSPQDGIGKVSYTNLAPGEYELEVFSAGFDKQWSQQSIRLLIVIQPPFWATWWAKLCYLLLIGGAIFWIISRKMKRDRQRMEVEKNKELEEMKYRFFTNITHEFRTLLTLIITPVGSVLKRTADEETRQQLKGVSKNAGELLQLVNQLLDFRKMETNGESLNLRSGIFGEFVEYTTMKFQSLAEQKQVSLDVNDHSDGIFMCFDRDKVAKILNNLLSNAFKYTPSGGKVRVELSQTACDDRRFVRMEVVDTGCGISPEDQKRVFDRFFRSADQKTTNVGSGIGLNMVAEYVKLHQGKISLESKEGEGSRFIVELPADLKAETHEASLNRQTDDSSKQQSAANRQAVAPLGHQLGNHQFIDKRILVVEDNDGFRQYLVKELSHIYNKVLMAEDGLQGAMMAEEHNPDLIITDVMMPRMSGTEMCRRIKENLQTSHIPVILLTAWSTDEGRAEGYKVGADAYIAKPFDMDVLLARISNLLEKQEKRIHDFSHSASLDVKNIADSAPDEKFLKEIISLIEKNITDSDYTTDSLAADMAMSRMSLYRKMKALTGQTPSDFIRTVRLKAAAELLKSGQRNVSEVCYLTGFATPQNFTKHFKDMFGVVPSQYRG</sequence>
<dbReference type="RefSeq" id="WP_134842512.1">
    <property type="nucleotide sequence ID" value="NZ_SGVY01000003.1"/>
</dbReference>
<dbReference type="SMART" id="SM00342">
    <property type="entry name" value="HTH_ARAC"/>
    <property type="match status" value="1"/>
</dbReference>
<dbReference type="FunFam" id="1.10.287.130:FF:000045">
    <property type="entry name" value="Two-component system sensor histidine kinase/response regulator"/>
    <property type="match status" value="1"/>
</dbReference>
<dbReference type="PANTHER" id="PTHR43547:SF2">
    <property type="entry name" value="HYBRID SIGNAL TRANSDUCTION HISTIDINE KINASE C"/>
    <property type="match status" value="1"/>
</dbReference>
<dbReference type="InterPro" id="IPR011123">
    <property type="entry name" value="Y_Y_Y"/>
</dbReference>
<keyword evidence="7" id="KW-0067">ATP-binding</keyword>
<dbReference type="Pfam" id="PF07495">
    <property type="entry name" value="Y_Y_Y"/>
    <property type="match status" value="1"/>
</dbReference>
<dbReference type="InterPro" id="IPR003594">
    <property type="entry name" value="HATPase_dom"/>
</dbReference>
<dbReference type="Gene3D" id="3.30.565.10">
    <property type="entry name" value="Histidine kinase-like ATPase, C-terminal domain"/>
    <property type="match status" value="1"/>
</dbReference>
<keyword evidence="4" id="KW-0808">Transferase</keyword>
<keyword evidence="13" id="KW-0472">Membrane</keyword>
<dbReference type="SMART" id="SM00388">
    <property type="entry name" value="HisKA"/>
    <property type="match status" value="1"/>
</dbReference>
<dbReference type="PANTHER" id="PTHR43547">
    <property type="entry name" value="TWO-COMPONENT HISTIDINE KINASE"/>
    <property type="match status" value="1"/>
</dbReference>
<evidence type="ECO:0000256" key="10">
    <source>
        <dbReference type="ARBA" id="ARBA00023163"/>
    </source>
</evidence>
<evidence type="ECO:0000256" key="13">
    <source>
        <dbReference type="SAM" id="Phobius"/>
    </source>
</evidence>
<evidence type="ECO:0000256" key="2">
    <source>
        <dbReference type="ARBA" id="ARBA00012438"/>
    </source>
</evidence>
<evidence type="ECO:0000256" key="9">
    <source>
        <dbReference type="ARBA" id="ARBA00023015"/>
    </source>
</evidence>
<keyword evidence="9" id="KW-0805">Transcription regulation</keyword>
<keyword evidence="8" id="KW-0902">Two-component regulatory system</keyword>
<dbReference type="GO" id="GO:0005524">
    <property type="term" value="F:ATP binding"/>
    <property type="evidence" value="ECO:0007669"/>
    <property type="project" value="UniProtKB-KW"/>
</dbReference>
<evidence type="ECO:0000313" key="17">
    <source>
        <dbReference type="EMBL" id="TFH84269.1"/>
    </source>
</evidence>
<gene>
    <name evidence="17" type="ORF">EXN75_01415</name>
</gene>
<comment type="catalytic activity">
    <reaction evidence="1">
        <text>ATP + protein L-histidine = ADP + protein N-phospho-L-histidine.</text>
        <dbReference type="EC" id="2.7.13.3"/>
    </reaction>
</comment>
<dbReference type="Gene3D" id="1.10.287.130">
    <property type="match status" value="1"/>
</dbReference>